<dbReference type="SUPFAM" id="SSF51735">
    <property type="entry name" value="NAD(P)-binding Rossmann-fold domains"/>
    <property type="match status" value="1"/>
</dbReference>
<dbReference type="EMBL" id="FPAB01000003">
    <property type="protein sequence ID" value="SFS70480.1"/>
    <property type="molecule type" value="Genomic_DNA"/>
</dbReference>
<protein>
    <submittedName>
        <fullName evidence="5">Predicted dehydrogenase</fullName>
    </submittedName>
</protein>
<evidence type="ECO:0000313" key="6">
    <source>
        <dbReference type="Proteomes" id="UP000198873"/>
    </source>
</evidence>
<dbReference type="Pfam" id="PF01408">
    <property type="entry name" value="GFO_IDH_MocA"/>
    <property type="match status" value="1"/>
</dbReference>
<dbReference type="InterPro" id="IPR036291">
    <property type="entry name" value="NAD(P)-bd_dom_sf"/>
</dbReference>
<organism evidence="5 6">
    <name type="scientific">Streptomyces harbinensis</name>
    <dbReference type="NCBI Taxonomy" id="1176198"/>
    <lineage>
        <taxon>Bacteria</taxon>
        <taxon>Bacillati</taxon>
        <taxon>Actinomycetota</taxon>
        <taxon>Actinomycetes</taxon>
        <taxon>Kitasatosporales</taxon>
        <taxon>Streptomycetaceae</taxon>
        <taxon>Streptomyces</taxon>
    </lineage>
</organism>
<dbReference type="PANTHER" id="PTHR43708:SF5">
    <property type="entry name" value="CONSERVED EXPRESSED OXIDOREDUCTASE (EUROFUNG)-RELATED"/>
    <property type="match status" value="1"/>
</dbReference>
<dbReference type="Proteomes" id="UP000198873">
    <property type="component" value="Unassembled WGS sequence"/>
</dbReference>
<dbReference type="SUPFAM" id="SSF55347">
    <property type="entry name" value="Glyceraldehyde-3-phosphate dehydrogenase-like, C-terminal domain"/>
    <property type="match status" value="1"/>
</dbReference>
<feature type="domain" description="GFO/IDH/MocA-like oxidoreductase" evidence="4">
    <location>
        <begin position="150"/>
        <end position="262"/>
    </location>
</feature>
<dbReference type="PANTHER" id="PTHR43708">
    <property type="entry name" value="CONSERVED EXPRESSED OXIDOREDUCTASE (EUROFUNG)"/>
    <property type="match status" value="1"/>
</dbReference>
<dbReference type="AlphaFoldDB" id="A0A1I6S0T8"/>
<keyword evidence="6" id="KW-1185">Reference proteome</keyword>
<evidence type="ECO:0000313" key="5">
    <source>
        <dbReference type="EMBL" id="SFS70480.1"/>
    </source>
</evidence>
<dbReference type="InterPro" id="IPR051317">
    <property type="entry name" value="Gfo/Idh/MocA_oxidoreduct"/>
</dbReference>
<dbReference type="Gene3D" id="3.30.360.10">
    <property type="entry name" value="Dihydrodipicolinate Reductase, domain 2"/>
    <property type="match status" value="1"/>
</dbReference>
<dbReference type="STRING" id="1176198.SAMN05444716_103632"/>
<dbReference type="RefSeq" id="WP_019433834.1">
    <property type="nucleotide sequence ID" value="NZ_CP054938.1"/>
</dbReference>
<evidence type="ECO:0000259" key="4">
    <source>
        <dbReference type="Pfam" id="PF22725"/>
    </source>
</evidence>
<dbReference type="InterPro" id="IPR000683">
    <property type="entry name" value="Gfo/Idh/MocA-like_OxRdtase_N"/>
</dbReference>
<evidence type="ECO:0000256" key="1">
    <source>
        <dbReference type="ARBA" id="ARBA00010928"/>
    </source>
</evidence>
<dbReference type="Pfam" id="PF22725">
    <property type="entry name" value="GFO_IDH_MocA_C3"/>
    <property type="match status" value="1"/>
</dbReference>
<keyword evidence="2" id="KW-0560">Oxidoreductase</keyword>
<proteinExistence type="inferred from homology"/>
<dbReference type="InterPro" id="IPR055170">
    <property type="entry name" value="GFO_IDH_MocA-like_dom"/>
</dbReference>
<evidence type="ECO:0000259" key="3">
    <source>
        <dbReference type="Pfam" id="PF01408"/>
    </source>
</evidence>
<dbReference type="Gene3D" id="3.40.50.720">
    <property type="entry name" value="NAD(P)-binding Rossmann-like Domain"/>
    <property type="match status" value="1"/>
</dbReference>
<sequence>MRVPAPAPAPTTAPARPRTLLVGFAGQQGREYLPVLRTCADIAGGVDSAPGAGDIARTLGFPHFGSVAEAVARVRFDTAVVTVPHHAHFAVCEELLRHGKHVIKEKPFAVTEAQAHRLAALARRSDRSVYTLLQRNFDPVFGFARRHLERLGEPYWFSYDYHLNLPRPTSGWRARPDTALGGVLLDMGYHLIDVLAGMFPPPARVDAVFTYRYPEMRDHRLEDLVSLLYGYSAPSLAGSLRISRHHYEKTERLSVLGTRGTLTLEPGEATLTPARSAGPLRFVRRGTKGDTVRTMLASYLRRLEDRAFREAHLARQLATVRTIDGVYRHR</sequence>
<accession>A0A1I6S0T8</accession>
<dbReference type="GO" id="GO:0000166">
    <property type="term" value="F:nucleotide binding"/>
    <property type="evidence" value="ECO:0007669"/>
    <property type="project" value="InterPro"/>
</dbReference>
<dbReference type="GO" id="GO:0016491">
    <property type="term" value="F:oxidoreductase activity"/>
    <property type="evidence" value="ECO:0007669"/>
    <property type="project" value="UniProtKB-KW"/>
</dbReference>
<evidence type="ECO:0000256" key="2">
    <source>
        <dbReference type="ARBA" id="ARBA00023002"/>
    </source>
</evidence>
<comment type="similarity">
    <text evidence="1">Belongs to the Gfo/Idh/MocA family.</text>
</comment>
<reference evidence="6" key="1">
    <citation type="submission" date="2016-10" db="EMBL/GenBank/DDBJ databases">
        <authorList>
            <person name="Varghese N."/>
            <person name="Submissions S."/>
        </authorList>
    </citation>
    <scope>NUCLEOTIDE SEQUENCE [LARGE SCALE GENOMIC DNA]</scope>
    <source>
        <strain evidence="6">CGMCC 4.7047</strain>
    </source>
</reference>
<feature type="domain" description="Gfo/Idh/MocA-like oxidoreductase N-terminal" evidence="3">
    <location>
        <begin position="19"/>
        <end position="129"/>
    </location>
</feature>
<gene>
    <name evidence="5" type="ORF">SAMN05444716_103632</name>
</gene>
<name>A0A1I6S0T8_9ACTN</name>